<evidence type="ECO:0000313" key="1">
    <source>
        <dbReference type="EMBL" id="TCJ97959.1"/>
    </source>
</evidence>
<protein>
    <submittedName>
        <fullName evidence="1">Uncharacterized protein</fullName>
    </submittedName>
</protein>
<gene>
    <name evidence="1" type="ORF">EV694_1556</name>
</gene>
<name>A0A4R1FVZ6_9PAST</name>
<dbReference type="RefSeq" id="WP_132691156.1">
    <property type="nucleotide sequence ID" value="NZ_SMFT01000003.1"/>
</dbReference>
<accession>A0A4R1FVZ6</accession>
<reference evidence="1 2" key="1">
    <citation type="submission" date="2019-03" db="EMBL/GenBank/DDBJ databases">
        <title>Genomic Encyclopedia of Type Strains, Phase IV (KMG-IV): sequencing the most valuable type-strain genomes for metagenomic binning, comparative biology and taxonomic classification.</title>
        <authorList>
            <person name="Goeker M."/>
        </authorList>
    </citation>
    <scope>NUCLEOTIDE SEQUENCE [LARGE SCALE GENOMIC DNA]</scope>
    <source>
        <strain evidence="1 2">DSM 15534</strain>
    </source>
</reference>
<organism evidence="1 2">
    <name type="scientific">Volucribacter psittacicida</name>
    <dbReference type="NCBI Taxonomy" id="203482"/>
    <lineage>
        <taxon>Bacteria</taxon>
        <taxon>Pseudomonadati</taxon>
        <taxon>Pseudomonadota</taxon>
        <taxon>Gammaproteobacteria</taxon>
        <taxon>Pasteurellales</taxon>
        <taxon>Pasteurellaceae</taxon>
        <taxon>Volucribacter</taxon>
    </lineage>
</organism>
<proteinExistence type="predicted"/>
<dbReference type="EMBL" id="SMFT01000003">
    <property type="protein sequence ID" value="TCJ97959.1"/>
    <property type="molecule type" value="Genomic_DNA"/>
</dbReference>
<comment type="caution">
    <text evidence="1">The sequence shown here is derived from an EMBL/GenBank/DDBJ whole genome shotgun (WGS) entry which is preliminary data.</text>
</comment>
<evidence type="ECO:0000313" key="2">
    <source>
        <dbReference type="Proteomes" id="UP000294702"/>
    </source>
</evidence>
<dbReference type="AlphaFoldDB" id="A0A4R1FVZ6"/>
<dbReference type="Proteomes" id="UP000294702">
    <property type="component" value="Unassembled WGS sequence"/>
</dbReference>
<keyword evidence="2" id="KW-1185">Reference proteome</keyword>
<sequence>MRLNEQNQYFLSIKDLISLYKKEKNGEINIKDILVLFINKKINLYTYIIYEKNKLFFTKNKIYNIPKYLADIKLKYRYFEGGLYTYNFFDNYEESDLEVSQVDCLEDNSFNIKADVHYTSKLKLKDKCELHYRLNNIKSFEGYFRVNPPILEDVDYYLNNIFPLFLSNVRNNEFPIINKYKNQFRLEYIYLMGFSSREMLEENLEASIDIIIETNYNKNIFTDIMNNIYINKEDIDYIFAIYQHREAICDFSILTEDNNVIIDNNSTSLNDAKDRIIKTQETLIQGLILALDKRDKKFKYWGRRGINYHGLSKSIIQYLEENTEDHDSIRNVSTYSRTLKKIAKELEEQANQ</sequence>